<evidence type="ECO:0000313" key="3">
    <source>
        <dbReference type="Proteomes" id="UP000446768"/>
    </source>
</evidence>
<proteinExistence type="predicted"/>
<dbReference type="RefSeq" id="WP_154374236.1">
    <property type="nucleotide sequence ID" value="NZ_WKJJ01000007.1"/>
</dbReference>
<feature type="region of interest" description="Disordered" evidence="1">
    <location>
        <begin position="121"/>
        <end position="143"/>
    </location>
</feature>
<keyword evidence="3" id="KW-1185">Reference proteome</keyword>
<comment type="caution">
    <text evidence="2">The sequence shown here is derived from an EMBL/GenBank/DDBJ whole genome shotgun (WGS) entry which is preliminary data.</text>
</comment>
<protein>
    <submittedName>
        <fullName evidence="2">Uncharacterized protein</fullName>
    </submittedName>
</protein>
<sequence>MGSVDKQMVLDLVRRRPGVRVVEIADELDMDAEQVENQLRSEIDSGAIEVKQVTAPNGRAVNSYRFARSACDVDAVPRVAATQKATPIAFPAVATRPLAAVQDEDHEPERAPVVANKVDASVAKKESPAPVEGAAGTSAPPQNGATRVDLAMACIRAAGEDGVDNVTLTKAMQLAPGRAPSSYLTAYVRSGAVTYEGRIWKMGNESARPDWSTGSRPAQAVVDKPREAKGFRCGSWSDGTVELERNGLRLAVLDDDECDQLLRVLQARKAA</sequence>
<name>A0A7X2IMY8_9BURK</name>
<gene>
    <name evidence="2" type="ORF">GJ700_12590</name>
</gene>
<evidence type="ECO:0000256" key="1">
    <source>
        <dbReference type="SAM" id="MobiDB-lite"/>
    </source>
</evidence>
<dbReference type="Proteomes" id="UP000446768">
    <property type="component" value="Unassembled WGS sequence"/>
</dbReference>
<reference evidence="2 3" key="1">
    <citation type="submission" date="2019-11" db="EMBL/GenBank/DDBJ databases">
        <title>Novel species isolated from a subtropical stream in China.</title>
        <authorList>
            <person name="Lu H."/>
        </authorList>
    </citation>
    <scope>NUCLEOTIDE SEQUENCE [LARGE SCALE GENOMIC DNA]</scope>
    <source>
        <strain evidence="2 3">FT92W</strain>
    </source>
</reference>
<dbReference type="EMBL" id="WKJJ01000007">
    <property type="protein sequence ID" value="MRV72547.1"/>
    <property type="molecule type" value="Genomic_DNA"/>
</dbReference>
<organism evidence="2 3">
    <name type="scientific">Pseudoduganella rivuli</name>
    <dbReference type="NCBI Taxonomy" id="2666085"/>
    <lineage>
        <taxon>Bacteria</taxon>
        <taxon>Pseudomonadati</taxon>
        <taxon>Pseudomonadota</taxon>
        <taxon>Betaproteobacteria</taxon>
        <taxon>Burkholderiales</taxon>
        <taxon>Oxalobacteraceae</taxon>
        <taxon>Telluria group</taxon>
        <taxon>Pseudoduganella</taxon>
    </lineage>
</organism>
<evidence type="ECO:0000313" key="2">
    <source>
        <dbReference type="EMBL" id="MRV72547.1"/>
    </source>
</evidence>
<accession>A0A7X2IMY8</accession>
<dbReference type="AlphaFoldDB" id="A0A7X2IMY8"/>